<sequence>MTMNPDKEEPVFGAVVVAAGVGSRMGTGSPKQYELIGGKTMLERSVQVLLDEPRIKELVVVISPADMIGQRLTFEDPRVRIARVGGQTRADSVKNGILFSNLKSSDWVLVHDAARPCLLTSDVTKLMDYCRRHQESAILAVPVNDTLKKEGDNETIACTVSRDGLWAAQTPQCFPVGELTRAMNEAGSAVTDEASAMEFVGKHPALVEGTPTNIKVTRPMDLWLARAIFLARKEKENNE</sequence>
<feature type="site" description="Transition state stabilizer" evidence="7">
    <location>
        <position position="31"/>
    </location>
</feature>
<dbReference type="InterPro" id="IPR034683">
    <property type="entry name" value="IspD/TarI"/>
</dbReference>
<keyword evidence="4 7" id="KW-0808">Transferase</keyword>
<accession>A0A6I3RWT0</accession>
<dbReference type="CDD" id="cd02516">
    <property type="entry name" value="CDP-ME_synthetase"/>
    <property type="match status" value="1"/>
</dbReference>
<feature type="site" description="Positions MEP for the nucleophilic attack" evidence="7">
    <location>
        <position position="215"/>
    </location>
</feature>
<feature type="site" description="Positions MEP for the nucleophilic attack" evidence="7">
    <location>
        <position position="162"/>
    </location>
</feature>
<comment type="function">
    <text evidence="7">Catalyzes the formation of 4-diphosphocytidyl-2-C-methyl-D-erythritol from CTP and 2-C-methyl-D-erythritol 4-phosphate (MEP).</text>
</comment>
<dbReference type="PANTHER" id="PTHR32125">
    <property type="entry name" value="2-C-METHYL-D-ERYTHRITOL 4-PHOSPHATE CYTIDYLYLTRANSFERASE, CHLOROPLASTIC"/>
    <property type="match status" value="1"/>
</dbReference>
<dbReference type="InterPro" id="IPR050088">
    <property type="entry name" value="IspD/TarI_cytidylyltransf_bact"/>
</dbReference>
<dbReference type="Proteomes" id="UP000462362">
    <property type="component" value="Unassembled WGS sequence"/>
</dbReference>
<reference evidence="8 9" key="1">
    <citation type="journal article" date="2019" name="Nat. Med.">
        <title>A library of human gut bacterial isolates paired with longitudinal multiomics data enables mechanistic microbiome research.</title>
        <authorList>
            <person name="Poyet M."/>
            <person name="Groussin M."/>
            <person name="Gibbons S.M."/>
            <person name="Avila-Pacheco J."/>
            <person name="Jiang X."/>
            <person name="Kearney S.M."/>
            <person name="Perrotta A.R."/>
            <person name="Berdy B."/>
            <person name="Zhao S."/>
            <person name="Lieberman T.D."/>
            <person name="Swanson P.K."/>
            <person name="Smith M."/>
            <person name="Roesemann S."/>
            <person name="Alexander J.E."/>
            <person name="Rich S.A."/>
            <person name="Livny J."/>
            <person name="Vlamakis H."/>
            <person name="Clish C."/>
            <person name="Bullock K."/>
            <person name="Deik A."/>
            <person name="Scott J."/>
            <person name="Pierce K.A."/>
            <person name="Xavier R.J."/>
            <person name="Alm E.J."/>
        </authorList>
    </citation>
    <scope>NUCLEOTIDE SEQUENCE [LARGE SCALE GENOMIC DNA]</scope>
    <source>
        <strain evidence="8 9">BIOML-A2</strain>
    </source>
</reference>
<dbReference type="UniPathway" id="UPA00056">
    <property type="reaction ID" value="UER00093"/>
</dbReference>
<proteinExistence type="inferred from homology"/>
<dbReference type="RefSeq" id="WP_021868449.1">
    <property type="nucleotide sequence ID" value="NZ_CAUABC010000052.1"/>
</dbReference>
<evidence type="ECO:0000256" key="6">
    <source>
        <dbReference type="ARBA" id="ARBA00023229"/>
    </source>
</evidence>
<keyword evidence="6 7" id="KW-0414">Isoprene biosynthesis</keyword>
<evidence type="ECO:0000256" key="3">
    <source>
        <dbReference type="ARBA" id="ARBA00009789"/>
    </source>
</evidence>
<dbReference type="AlphaFoldDB" id="A0A6I3RWT0"/>
<evidence type="ECO:0000313" key="9">
    <source>
        <dbReference type="Proteomes" id="UP000462362"/>
    </source>
</evidence>
<dbReference type="GO" id="GO:0050518">
    <property type="term" value="F:2-C-methyl-D-erythritol 4-phosphate cytidylyltransferase activity"/>
    <property type="evidence" value="ECO:0007669"/>
    <property type="project" value="UniProtKB-UniRule"/>
</dbReference>
<comment type="catalytic activity">
    <reaction evidence="1 7">
        <text>2-C-methyl-D-erythritol 4-phosphate + CTP + H(+) = 4-CDP-2-C-methyl-D-erythritol + diphosphate</text>
        <dbReference type="Rhea" id="RHEA:13429"/>
        <dbReference type="ChEBI" id="CHEBI:15378"/>
        <dbReference type="ChEBI" id="CHEBI:33019"/>
        <dbReference type="ChEBI" id="CHEBI:37563"/>
        <dbReference type="ChEBI" id="CHEBI:57823"/>
        <dbReference type="ChEBI" id="CHEBI:58262"/>
        <dbReference type="EC" id="2.7.7.60"/>
    </reaction>
</comment>
<organism evidence="8 9">
    <name type="scientific">Parasutterella excrementihominis</name>
    <dbReference type="NCBI Taxonomy" id="487175"/>
    <lineage>
        <taxon>Bacteria</taxon>
        <taxon>Pseudomonadati</taxon>
        <taxon>Pseudomonadota</taxon>
        <taxon>Betaproteobacteria</taxon>
        <taxon>Burkholderiales</taxon>
        <taxon>Sutterellaceae</taxon>
        <taxon>Parasutterella</taxon>
    </lineage>
</organism>
<keyword evidence="5 7" id="KW-0548">Nucleotidyltransferase</keyword>
<evidence type="ECO:0000313" key="8">
    <source>
        <dbReference type="EMBL" id="MTU42195.1"/>
    </source>
</evidence>
<dbReference type="Pfam" id="PF01128">
    <property type="entry name" value="IspD"/>
    <property type="match status" value="1"/>
</dbReference>
<dbReference type="InterPro" id="IPR018294">
    <property type="entry name" value="ISPD_synthase_CS"/>
</dbReference>
<dbReference type="HAMAP" id="MF_00108">
    <property type="entry name" value="IspD"/>
    <property type="match status" value="1"/>
</dbReference>
<dbReference type="PANTHER" id="PTHR32125:SF4">
    <property type="entry name" value="2-C-METHYL-D-ERYTHRITOL 4-PHOSPHATE CYTIDYLYLTRANSFERASE, CHLOROPLASTIC"/>
    <property type="match status" value="1"/>
</dbReference>
<evidence type="ECO:0000256" key="4">
    <source>
        <dbReference type="ARBA" id="ARBA00022679"/>
    </source>
</evidence>
<dbReference type="EMBL" id="WNCL01000002">
    <property type="protein sequence ID" value="MTU42195.1"/>
    <property type="molecule type" value="Genomic_DNA"/>
</dbReference>
<evidence type="ECO:0000256" key="2">
    <source>
        <dbReference type="ARBA" id="ARBA00004787"/>
    </source>
</evidence>
<evidence type="ECO:0000256" key="7">
    <source>
        <dbReference type="HAMAP-Rule" id="MF_00108"/>
    </source>
</evidence>
<dbReference type="Gene3D" id="3.90.550.10">
    <property type="entry name" value="Spore Coat Polysaccharide Biosynthesis Protein SpsA, Chain A"/>
    <property type="match status" value="1"/>
</dbReference>
<dbReference type="FunFam" id="3.90.550.10:FF:000003">
    <property type="entry name" value="2-C-methyl-D-erythritol 4-phosphate cytidylyltransferase"/>
    <property type="match status" value="1"/>
</dbReference>
<comment type="caution">
    <text evidence="8">The sequence shown here is derived from an EMBL/GenBank/DDBJ whole genome shotgun (WGS) entry which is preliminary data.</text>
</comment>
<dbReference type="SUPFAM" id="SSF53448">
    <property type="entry name" value="Nucleotide-diphospho-sugar transferases"/>
    <property type="match status" value="1"/>
</dbReference>
<dbReference type="PROSITE" id="PS01295">
    <property type="entry name" value="ISPD"/>
    <property type="match status" value="1"/>
</dbReference>
<dbReference type="EC" id="2.7.7.60" evidence="7"/>
<comment type="pathway">
    <text evidence="2 7">Isoprenoid biosynthesis; isopentenyl diphosphate biosynthesis via DXP pathway; isopentenyl diphosphate from 1-deoxy-D-xylulose 5-phosphate: step 2/6.</text>
</comment>
<dbReference type="InterPro" id="IPR029044">
    <property type="entry name" value="Nucleotide-diphossugar_trans"/>
</dbReference>
<dbReference type="GO" id="GO:0019288">
    <property type="term" value="P:isopentenyl diphosphate biosynthetic process, methylerythritol 4-phosphate pathway"/>
    <property type="evidence" value="ECO:0007669"/>
    <property type="project" value="UniProtKB-UniRule"/>
</dbReference>
<dbReference type="InterPro" id="IPR001228">
    <property type="entry name" value="IspD"/>
</dbReference>
<dbReference type="NCBIfam" id="TIGR00453">
    <property type="entry name" value="ispD"/>
    <property type="match status" value="1"/>
</dbReference>
<feature type="site" description="Transition state stabilizer" evidence="7">
    <location>
        <position position="24"/>
    </location>
</feature>
<evidence type="ECO:0000256" key="5">
    <source>
        <dbReference type="ARBA" id="ARBA00022695"/>
    </source>
</evidence>
<name>A0A6I3RWT0_9BURK</name>
<protein>
    <recommendedName>
        <fullName evidence="7">2-C-methyl-D-erythritol 4-phosphate cytidylyltransferase</fullName>
        <ecNumber evidence="7">2.7.7.60</ecNumber>
    </recommendedName>
    <alternativeName>
        <fullName evidence="7">4-diphosphocytidyl-2C-methyl-D-erythritol synthase</fullName>
    </alternativeName>
    <alternativeName>
        <fullName evidence="7">MEP cytidylyltransferase</fullName>
        <shortName evidence="7">MCT</shortName>
    </alternativeName>
</protein>
<comment type="similarity">
    <text evidence="3 7">Belongs to the IspD/TarI cytidylyltransferase family. IspD subfamily.</text>
</comment>
<gene>
    <name evidence="7 8" type="primary">ispD</name>
    <name evidence="8" type="ORF">GMD42_00870</name>
</gene>
<evidence type="ECO:0000256" key="1">
    <source>
        <dbReference type="ARBA" id="ARBA00001282"/>
    </source>
</evidence>